<dbReference type="Gene3D" id="3.30.200.20">
    <property type="entry name" value="Phosphorylase Kinase, domain 1"/>
    <property type="match status" value="1"/>
</dbReference>
<sequence length="683" mass="71373">MSSNPMTRPADGDLRIDEVLRNTYRIVSLLGRGGMGSVYLAQHLRLPGKQVAVKVLRGGDHLTPEIFARFRREAEIASRLGHPNIVEVHDYDTLENGNPFLVLEFLRGESLQSRLERGRLPLEDVVSFTRQMGSALQAAHGAGVIHRDLKPANVFLVPTDSGGVVGERVKLLDFGISKVLSSTTVQTQEATIIGTPQYMSPEQAQGKNREIDARTDVFALGCIVYEMMAGKPVFGSGSLAQMIFRVVYEPPEPLAPLCPEASPEAISAVMRALEKSANDRYPDVASFIADLTGTPLHSLSTTFGGQPAPRPQAPASGIALPSEGPPSLSSTVPPGSLRVAPDTGREGFDSTLPPGTGRLDLPPSTPQPQGFSPSATGQMGVAQPQGFSPSATGQMGVAQPQGFSPSATGQMGVAQPSAGMDPPGLEPTLISKQVPALPAPERPAQPSTAVSVPVPIPGSEAVAAAALLSATPSSTAPVAAPKGKGAVIGLTAAVLLASSLGLVWWLKDTSSGAVTPPPPVVDTRPTLDPPIANTQPPPSDPQAVATPPNPQTGTTGIQPPPSDPPTGTDTTGTTPGDVVANTTPDKPVTPRTPRPEPKETLSEQVRKLLKEGETALASGDAARAISLARSSQRAQRSTAVYSLLTRAYCQQKDLGGAVSEWPKVASAERAKVRKFCQKHDIEL</sequence>
<protein>
    <submittedName>
        <fullName evidence="8">Serine/threonine protein kinase</fullName>
    </submittedName>
</protein>
<dbReference type="GO" id="GO:0004674">
    <property type="term" value="F:protein serine/threonine kinase activity"/>
    <property type="evidence" value="ECO:0007669"/>
    <property type="project" value="UniProtKB-KW"/>
</dbReference>
<dbReference type="InterPro" id="IPR011009">
    <property type="entry name" value="Kinase-like_dom_sf"/>
</dbReference>
<evidence type="ECO:0000313" key="9">
    <source>
        <dbReference type="Proteomes" id="UP000009026"/>
    </source>
</evidence>
<dbReference type="KEGG" id="mym:A176_000723"/>
<evidence type="ECO:0000256" key="2">
    <source>
        <dbReference type="ARBA" id="ARBA00022741"/>
    </source>
</evidence>
<evidence type="ECO:0000256" key="3">
    <source>
        <dbReference type="ARBA" id="ARBA00022777"/>
    </source>
</evidence>
<feature type="compositionally biased region" description="Basic and acidic residues" evidence="6">
    <location>
        <begin position="593"/>
        <end position="602"/>
    </location>
</feature>
<keyword evidence="8" id="KW-0723">Serine/threonine-protein kinase</keyword>
<dbReference type="SMART" id="SM00220">
    <property type="entry name" value="S_TKc"/>
    <property type="match status" value="1"/>
</dbReference>
<accession>A0A0H4WKB8</accession>
<dbReference type="CDD" id="cd14014">
    <property type="entry name" value="STKc_PknB_like"/>
    <property type="match status" value="1"/>
</dbReference>
<dbReference type="Pfam" id="PF00069">
    <property type="entry name" value="Pkinase"/>
    <property type="match status" value="1"/>
</dbReference>
<dbReference type="PROSITE" id="PS00107">
    <property type="entry name" value="PROTEIN_KINASE_ATP"/>
    <property type="match status" value="1"/>
</dbReference>
<evidence type="ECO:0000259" key="7">
    <source>
        <dbReference type="PROSITE" id="PS50011"/>
    </source>
</evidence>
<feature type="domain" description="Protein kinase" evidence="7">
    <location>
        <begin position="24"/>
        <end position="300"/>
    </location>
</feature>
<reference evidence="8 9" key="1">
    <citation type="journal article" date="2016" name="PLoS ONE">
        <title>Complete Genome Sequence and Comparative Genomics of a Novel Myxobacterium Myxococcus hansupus.</title>
        <authorList>
            <person name="Sharma G."/>
            <person name="Narwani T."/>
            <person name="Subramanian S."/>
        </authorList>
    </citation>
    <scope>NUCLEOTIDE SEQUENCE [LARGE SCALE GENOMIC DNA]</scope>
    <source>
        <strain evidence="9">mixupus</strain>
    </source>
</reference>
<name>A0A0H4WKB8_9BACT</name>
<keyword evidence="4 5" id="KW-0067">ATP-binding</keyword>
<feature type="region of interest" description="Disordered" evidence="6">
    <location>
        <begin position="298"/>
        <end position="429"/>
    </location>
</feature>
<evidence type="ECO:0000256" key="4">
    <source>
        <dbReference type="ARBA" id="ARBA00022840"/>
    </source>
</evidence>
<feature type="compositionally biased region" description="Low complexity" evidence="6">
    <location>
        <begin position="565"/>
        <end position="577"/>
    </location>
</feature>
<dbReference type="InterPro" id="IPR017441">
    <property type="entry name" value="Protein_kinase_ATP_BS"/>
</dbReference>
<dbReference type="PANTHER" id="PTHR43289:SF6">
    <property type="entry name" value="SERINE_THREONINE-PROTEIN KINASE NEKL-3"/>
    <property type="match status" value="1"/>
</dbReference>
<dbReference type="GO" id="GO:0005524">
    <property type="term" value="F:ATP binding"/>
    <property type="evidence" value="ECO:0007669"/>
    <property type="project" value="UniProtKB-UniRule"/>
</dbReference>
<evidence type="ECO:0000256" key="5">
    <source>
        <dbReference type="PROSITE-ProRule" id="PRU10141"/>
    </source>
</evidence>
<organism evidence="8 9">
    <name type="scientific">Pseudomyxococcus hansupus</name>
    <dbReference type="NCBI Taxonomy" id="1297742"/>
    <lineage>
        <taxon>Bacteria</taxon>
        <taxon>Pseudomonadati</taxon>
        <taxon>Myxococcota</taxon>
        <taxon>Myxococcia</taxon>
        <taxon>Myxococcales</taxon>
        <taxon>Cystobacterineae</taxon>
        <taxon>Myxococcaceae</taxon>
        <taxon>Pseudomyxococcus</taxon>
    </lineage>
</organism>
<evidence type="ECO:0000313" key="8">
    <source>
        <dbReference type="EMBL" id="AKQ63811.1"/>
    </source>
</evidence>
<dbReference type="Proteomes" id="UP000009026">
    <property type="component" value="Chromosome"/>
</dbReference>
<evidence type="ECO:0000256" key="1">
    <source>
        <dbReference type="ARBA" id="ARBA00022679"/>
    </source>
</evidence>
<dbReference type="SUPFAM" id="SSF56112">
    <property type="entry name" value="Protein kinase-like (PK-like)"/>
    <property type="match status" value="1"/>
</dbReference>
<dbReference type="AlphaFoldDB" id="A0A0H4WKB8"/>
<dbReference type="STRING" id="1297742.A176_000723"/>
<dbReference type="PROSITE" id="PS50011">
    <property type="entry name" value="PROTEIN_KINASE_DOM"/>
    <property type="match status" value="1"/>
</dbReference>
<feature type="compositionally biased region" description="Polar residues" evidence="6">
    <location>
        <begin position="367"/>
        <end position="377"/>
    </location>
</feature>
<dbReference type="Gene3D" id="1.10.510.10">
    <property type="entry name" value="Transferase(Phosphotransferase) domain 1"/>
    <property type="match status" value="1"/>
</dbReference>
<dbReference type="InterPro" id="IPR008271">
    <property type="entry name" value="Ser/Thr_kinase_AS"/>
</dbReference>
<dbReference type="PATRIC" id="fig|1297742.4.peg.735"/>
<evidence type="ECO:0000256" key="6">
    <source>
        <dbReference type="SAM" id="MobiDB-lite"/>
    </source>
</evidence>
<dbReference type="PROSITE" id="PS00108">
    <property type="entry name" value="PROTEIN_KINASE_ST"/>
    <property type="match status" value="1"/>
</dbReference>
<proteinExistence type="predicted"/>
<dbReference type="InterPro" id="IPR000719">
    <property type="entry name" value="Prot_kinase_dom"/>
</dbReference>
<keyword evidence="9" id="KW-1185">Reference proteome</keyword>
<dbReference type="PANTHER" id="PTHR43289">
    <property type="entry name" value="MITOGEN-ACTIVATED PROTEIN KINASE KINASE KINASE 20-RELATED"/>
    <property type="match status" value="1"/>
</dbReference>
<keyword evidence="3 8" id="KW-0418">Kinase</keyword>
<feature type="region of interest" description="Disordered" evidence="6">
    <location>
        <begin position="510"/>
        <end position="602"/>
    </location>
</feature>
<dbReference type="eggNOG" id="COG0515">
    <property type="taxonomic scope" value="Bacteria"/>
</dbReference>
<keyword evidence="2 5" id="KW-0547">Nucleotide-binding</keyword>
<feature type="binding site" evidence="5">
    <location>
        <position position="54"/>
    </location>
    <ligand>
        <name>ATP</name>
        <dbReference type="ChEBI" id="CHEBI:30616"/>
    </ligand>
</feature>
<keyword evidence="1" id="KW-0808">Transferase</keyword>
<dbReference type="EMBL" id="CP012109">
    <property type="protein sequence ID" value="AKQ63811.1"/>
    <property type="molecule type" value="Genomic_DNA"/>
</dbReference>
<gene>
    <name evidence="8" type="ORF">A176_000723</name>
</gene>
<feature type="compositionally biased region" description="Low complexity" evidence="6">
    <location>
        <begin position="521"/>
        <end position="530"/>
    </location>
</feature>